<proteinExistence type="predicted"/>
<accession>A0ABP1HRL4</accession>
<gene>
    <name evidence="1" type="ORF">HINF_LOCUS16873</name>
</gene>
<dbReference type="Proteomes" id="UP001642409">
    <property type="component" value="Unassembled WGS sequence"/>
</dbReference>
<organism evidence="1 2">
    <name type="scientific">Hexamita inflata</name>
    <dbReference type="NCBI Taxonomy" id="28002"/>
    <lineage>
        <taxon>Eukaryota</taxon>
        <taxon>Metamonada</taxon>
        <taxon>Diplomonadida</taxon>
        <taxon>Hexamitidae</taxon>
        <taxon>Hexamitinae</taxon>
        <taxon>Hexamita</taxon>
    </lineage>
</organism>
<evidence type="ECO:0000313" key="1">
    <source>
        <dbReference type="EMBL" id="CAL6000755.1"/>
    </source>
</evidence>
<sequence length="165" mass="18186">MSYICCWYGCRASCSTSGSSGQFKALGSFSVFSRAFPALQASISLLRCSDQNLLAAYQSTWSFERFFISCRSLSSWPSVFLERAFLSAGSGADQVLIMRSVRGFPYRILFGSVFIGENLQAAGAMKIMGQVLLFWLESEVGSTLRFPQRIEVLVLNVTTCCLACL</sequence>
<comment type="caution">
    <text evidence="1">The sequence shown here is derived from an EMBL/GenBank/DDBJ whole genome shotgun (WGS) entry which is preliminary data.</text>
</comment>
<name>A0ABP1HRL4_9EUKA</name>
<reference evidence="1 2" key="1">
    <citation type="submission" date="2024-07" db="EMBL/GenBank/DDBJ databases">
        <authorList>
            <person name="Akdeniz Z."/>
        </authorList>
    </citation>
    <scope>NUCLEOTIDE SEQUENCE [LARGE SCALE GENOMIC DNA]</scope>
</reference>
<evidence type="ECO:0000313" key="2">
    <source>
        <dbReference type="Proteomes" id="UP001642409"/>
    </source>
</evidence>
<dbReference type="EMBL" id="CAXDID020000041">
    <property type="protein sequence ID" value="CAL6000755.1"/>
    <property type="molecule type" value="Genomic_DNA"/>
</dbReference>
<keyword evidence="2" id="KW-1185">Reference proteome</keyword>
<protein>
    <submittedName>
        <fullName evidence="1">Hypothetical_protein</fullName>
    </submittedName>
</protein>